<feature type="compositionally biased region" description="Pro residues" evidence="1">
    <location>
        <begin position="33"/>
        <end position="47"/>
    </location>
</feature>
<evidence type="ECO:0000256" key="1">
    <source>
        <dbReference type="SAM" id="MobiDB-lite"/>
    </source>
</evidence>
<dbReference type="AlphaFoldDB" id="A0A428WDT9"/>
<gene>
    <name evidence="2" type="ORF">DMA12_24965</name>
</gene>
<feature type="compositionally biased region" description="Basic and acidic residues" evidence="1">
    <location>
        <begin position="334"/>
        <end position="351"/>
    </location>
</feature>
<dbReference type="EMBL" id="QHHU01000035">
    <property type="protein sequence ID" value="RSM41254.1"/>
    <property type="molecule type" value="Genomic_DNA"/>
</dbReference>
<keyword evidence="3" id="KW-1185">Reference proteome</keyword>
<feature type="compositionally biased region" description="Basic and acidic residues" evidence="1">
    <location>
        <begin position="381"/>
        <end position="393"/>
    </location>
</feature>
<reference evidence="2 3" key="1">
    <citation type="submission" date="2018-05" db="EMBL/GenBank/DDBJ databases">
        <title>Evolution of GPA BGCs.</title>
        <authorList>
            <person name="Waglechner N."/>
            <person name="Wright G.D."/>
        </authorList>
    </citation>
    <scope>NUCLEOTIDE SEQUENCE [LARGE SCALE GENOMIC DNA]</scope>
    <source>
        <strain evidence="2 3">DSM 5908</strain>
    </source>
</reference>
<evidence type="ECO:0000313" key="3">
    <source>
        <dbReference type="Proteomes" id="UP000286716"/>
    </source>
</evidence>
<evidence type="ECO:0000313" key="2">
    <source>
        <dbReference type="EMBL" id="RSM41254.1"/>
    </source>
</evidence>
<comment type="caution">
    <text evidence="2">The sequence shown here is derived from an EMBL/GenBank/DDBJ whole genome shotgun (WGS) entry which is preliminary data.</text>
</comment>
<name>A0A428WDT9_AMYBA</name>
<feature type="region of interest" description="Disordered" evidence="1">
    <location>
        <begin position="302"/>
        <end position="415"/>
    </location>
</feature>
<dbReference type="Proteomes" id="UP000286716">
    <property type="component" value="Unassembled WGS sequence"/>
</dbReference>
<feature type="region of interest" description="Disordered" evidence="1">
    <location>
        <begin position="24"/>
        <end position="56"/>
    </location>
</feature>
<protein>
    <submittedName>
        <fullName evidence="2">Uncharacterized protein</fullName>
    </submittedName>
</protein>
<proteinExistence type="predicted"/>
<organism evidence="2 3">
    <name type="scientific">Amycolatopsis balhimycina DSM 5908</name>
    <dbReference type="NCBI Taxonomy" id="1081091"/>
    <lineage>
        <taxon>Bacteria</taxon>
        <taxon>Bacillati</taxon>
        <taxon>Actinomycetota</taxon>
        <taxon>Actinomycetes</taxon>
        <taxon>Pseudonocardiales</taxon>
        <taxon>Pseudonocardiaceae</taxon>
        <taxon>Amycolatopsis</taxon>
    </lineage>
</organism>
<dbReference type="OrthoDB" id="3614874at2"/>
<accession>A0A428WDT9</accession>
<feature type="compositionally biased region" description="Basic and acidic residues" evidence="1">
    <location>
        <begin position="400"/>
        <end position="415"/>
    </location>
</feature>
<sequence>MNDLPKKTKRAAAAVAGAVASDVAGTLLTPGSPGAPPPPPPPPPHPEPVAAETAHEAGGHEYVPEVETHTVTRGEDGSVEARTGTVWHPETTGGTPLEELPTVEEFEQIDVREDEFGNFVIDATERFVVHNHGHDEVYVDHQHLVVPGDGTPGDTDIDIVQDAGIVVHENPDGTITVEHEGSLTYELTPDAPGHGDIEVFQEETVVLDEAETGPPGIEVGISVDEQAKAEDPFGEPAGPTVHQTETVGDKARGATVTTSVTAPASSLPAPPAVVTFSRAPSTVDTPSVQPVAVETTTLAASNSLAEHPAPKHSFVTEPEPKHHDAGEVTGARPHPAEEKHPFEPPRRHDPDPGPGTGQHLPDHDRVPDEPPPEATPPAEPPPEHEAHHDHLEDPEPQPVPDEHRTFDHAHADGGG</sequence>
<dbReference type="RefSeq" id="WP_020638530.1">
    <property type="nucleotide sequence ID" value="NZ_QHHU01000035.1"/>
</dbReference>